<dbReference type="InterPro" id="IPR016181">
    <property type="entry name" value="Acyl_CoA_acyltransferase"/>
</dbReference>
<dbReference type="Gene3D" id="3.40.630.30">
    <property type="match status" value="1"/>
</dbReference>
<proteinExistence type="predicted"/>
<name>A0ABP4RFH1_9ACTN</name>
<sequence>MPLDRIAELLELSEAEAVWGYEQVAPPEVQESLGMASQRIGGGVVLSVRNDVTNYWSKALGFGFAEPVTAELIAEITAFYRDQGTKLATLQLAPAVLPVDWDAICKAEGLTPGGTWVKLARLAGLVESPRTDMRVGIAGSADAEEWWSVLLQGFGMAELGLDRMAAGLLERPGWTAYGAWDGDQMVAAAALLITGQVAEFVGAATLPSHRGKGAQSALLAARARQAAAEGVKWLSAETGKPAKGEQNPSLNNMLRTGFEIRYERQSWTWRP</sequence>
<dbReference type="Pfam" id="PF00583">
    <property type="entry name" value="Acetyltransf_1"/>
    <property type="match status" value="1"/>
</dbReference>
<gene>
    <name evidence="2" type="ORF">GCM10009744_42280</name>
</gene>
<evidence type="ECO:0000313" key="2">
    <source>
        <dbReference type="EMBL" id="GAA1646679.1"/>
    </source>
</evidence>
<protein>
    <submittedName>
        <fullName evidence="2">GNAT family N-acetyltransferase</fullName>
    </submittedName>
</protein>
<keyword evidence="3" id="KW-1185">Reference proteome</keyword>
<feature type="domain" description="N-acetyltransferase" evidence="1">
    <location>
        <begin position="133"/>
        <end position="271"/>
    </location>
</feature>
<reference evidence="3" key="1">
    <citation type="journal article" date="2019" name="Int. J. Syst. Evol. Microbiol.">
        <title>The Global Catalogue of Microorganisms (GCM) 10K type strain sequencing project: providing services to taxonomists for standard genome sequencing and annotation.</title>
        <authorList>
            <consortium name="The Broad Institute Genomics Platform"/>
            <consortium name="The Broad Institute Genome Sequencing Center for Infectious Disease"/>
            <person name="Wu L."/>
            <person name="Ma J."/>
        </authorList>
    </citation>
    <scope>NUCLEOTIDE SEQUENCE [LARGE SCALE GENOMIC DNA]</scope>
    <source>
        <strain evidence="3">JCM 14306</strain>
    </source>
</reference>
<dbReference type="Proteomes" id="UP001501319">
    <property type="component" value="Unassembled WGS sequence"/>
</dbReference>
<dbReference type="PROSITE" id="PS51186">
    <property type="entry name" value="GNAT"/>
    <property type="match status" value="1"/>
</dbReference>
<dbReference type="RefSeq" id="WP_344113531.1">
    <property type="nucleotide sequence ID" value="NZ_BAAANE010000007.1"/>
</dbReference>
<comment type="caution">
    <text evidence="2">The sequence shown here is derived from an EMBL/GenBank/DDBJ whole genome shotgun (WGS) entry which is preliminary data.</text>
</comment>
<evidence type="ECO:0000259" key="1">
    <source>
        <dbReference type="PROSITE" id="PS51186"/>
    </source>
</evidence>
<accession>A0ABP4RFH1</accession>
<dbReference type="InterPro" id="IPR000182">
    <property type="entry name" value="GNAT_dom"/>
</dbReference>
<dbReference type="SUPFAM" id="SSF55729">
    <property type="entry name" value="Acyl-CoA N-acyltransferases (Nat)"/>
    <property type="match status" value="1"/>
</dbReference>
<dbReference type="EMBL" id="BAAANE010000007">
    <property type="protein sequence ID" value="GAA1646679.1"/>
    <property type="molecule type" value="Genomic_DNA"/>
</dbReference>
<evidence type="ECO:0000313" key="3">
    <source>
        <dbReference type="Proteomes" id="UP001501319"/>
    </source>
</evidence>
<organism evidence="2 3">
    <name type="scientific">Kribbella alba</name>
    <dbReference type="NCBI Taxonomy" id="190197"/>
    <lineage>
        <taxon>Bacteria</taxon>
        <taxon>Bacillati</taxon>
        <taxon>Actinomycetota</taxon>
        <taxon>Actinomycetes</taxon>
        <taxon>Propionibacteriales</taxon>
        <taxon>Kribbellaceae</taxon>
        <taxon>Kribbella</taxon>
    </lineage>
</organism>